<accession>A0A9W8Y9E8</accession>
<protein>
    <submittedName>
        <fullName evidence="2">Uncharacterized protein</fullName>
    </submittedName>
</protein>
<reference evidence="2" key="1">
    <citation type="submission" date="2022-10" db="EMBL/GenBank/DDBJ databases">
        <title>Tapping the CABI collections for fungal endophytes: first genome assemblies for Collariella, Neodidymelliopsis, Ascochyta clinopodiicola, Didymella pomorum, Didymosphaeria variabile, Neocosmospora piperis and Neocucurbitaria cava.</title>
        <authorList>
            <person name="Hill R."/>
        </authorList>
    </citation>
    <scope>NUCLEOTIDE SEQUENCE</scope>
    <source>
        <strain evidence="2">IMI 356814</strain>
    </source>
</reference>
<comment type="caution">
    <text evidence="2">The sequence shown here is derived from an EMBL/GenBank/DDBJ whole genome shotgun (WGS) entry which is preliminary data.</text>
</comment>
<feature type="compositionally biased region" description="Basic and acidic residues" evidence="1">
    <location>
        <begin position="78"/>
        <end position="93"/>
    </location>
</feature>
<evidence type="ECO:0000256" key="1">
    <source>
        <dbReference type="SAM" id="MobiDB-lite"/>
    </source>
</evidence>
<dbReference type="Proteomes" id="UP001140560">
    <property type="component" value="Unassembled WGS sequence"/>
</dbReference>
<organism evidence="2 3">
    <name type="scientific">Neocucurbitaria cava</name>
    <dbReference type="NCBI Taxonomy" id="798079"/>
    <lineage>
        <taxon>Eukaryota</taxon>
        <taxon>Fungi</taxon>
        <taxon>Dikarya</taxon>
        <taxon>Ascomycota</taxon>
        <taxon>Pezizomycotina</taxon>
        <taxon>Dothideomycetes</taxon>
        <taxon>Pleosporomycetidae</taxon>
        <taxon>Pleosporales</taxon>
        <taxon>Pleosporineae</taxon>
        <taxon>Cucurbitariaceae</taxon>
        <taxon>Neocucurbitaria</taxon>
    </lineage>
</organism>
<name>A0A9W8Y9E8_9PLEO</name>
<gene>
    <name evidence="2" type="ORF">N0V83_004398</name>
</gene>
<evidence type="ECO:0000313" key="3">
    <source>
        <dbReference type="Proteomes" id="UP001140560"/>
    </source>
</evidence>
<dbReference type="OrthoDB" id="3924768at2759"/>
<proteinExistence type="predicted"/>
<sequence length="415" mass="46512">MAATVESKHAIIMEKKEGVKLDVAHILTPSKTSPLDVKVSRLPTKDSGPPSGGGIRSTFHIYQENDRHKCVSPTTITSKERRSGPTLKELRAERKQRKQRKSSGLPPVVPDDNAFFLHRPYLAFHVPPSVLYSGNSQWGAPAVLIHEGCFWREYKLQLGPSIAKPVVLDPRGVVSWRHNGGDRKSLKADDKKLKGYKVRTWRLWGESGKAYVHSVKESRKSGAGYDPDILREPGFKPVKPVEAEEVVYLRWMSPLSRHTRRYHFRYSDIDFYWKGTGTIKESRMCGLFLRFNHLKLVARLPSIGHGEDEGQPEICLGKYTSSIACQKSGSLEFFDAAILRFIEGYAPKLRVRKSLHQADAQKEDEASKVSRLKKSTLYQVLVATGLCMIISEKEKRHTLRDLLLAAADGAGGAGG</sequence>
<evidence type="ECO:0000313" key="2">
    <source>
        <dbReference type="EMBL" id="KAJ4371182.1"/>
    </source>
</evidence>
<dbReference type="AlphaFoldDB" id="A0A9W8Y9E8"/>
<keyword evidence="3" id="KW-1185">Reference proteome</keyword>
<dbReference type="EMBL" id="JAPEUY010000007">
    <property type="protein sequence ID" value="KAJ4371182.1"/>
    <property type="molecule type" value="Genomic_DNA"/>
</dbReference>
<feature type="region of interest" description="Disordered" evidence="1">
    <location>
        <begin position="37"/>
        <end position="57"/>
    </location>
</feature>
<feature type="region of interest" description="Disordered" evidence="1">
    <location>
        <begin position="71"/>
        <end position="107"/>
    </location>
</feature>